<dbReference type="InterPro" id="IPR001128">
    <property type="entry name" value="Cyt_P450"/>
</dbReference>
<dbReference type="PANTHER" id="PTHR46696:SF1">
    <property type="entry name" value="CYTOCHROME P450 YJIB-RELATED"/>
    <property type="match status" value="1"/>
</dbReference>
<dbReference type="Gene3D" id="1.10.630.10">
    <property type="entry name" value="Cytochrome P450"/>
    <property type="match status" value="1"/>
</dbReference>
<dbReference type="GO" id="GO:0005506">
    <property type="term" value="F:iron ion binding"/>
    <property type="evidence" value="ECO:0007669"/>
    <property type="project" value="InterPro"/>
</dbReference>
<dbReference type="CDD" id="cd20612">
    <property type="entry name" value="CYP_LDS-like_C"/>
    <property type="match status" value="1"/>
</dbReference>
<dbReference type="AlphaFoldDB" id="A0A7R6PAQ7"/>
<dbReference type="GO" id="GO:0016705">
    <property type="term" value="F:oxidoreductase activity, acting on paired donors, with incorporation or reduction of molecular oxygen"/>
    <property type="evidence" value="ECO:0007669"/>
    <property type="project" value="InterPro"/>
</dbReference>
<accession>A0A7R6PAQ7</accession>
<name>A0A7R6PAQ7_9GAMM</name>
<comment type="cofactor">
    <cofactor evidence="1">
        <name>heme</name>
        <dbReference type="ChEBI" id="CHEBI:30413"/>
    </cofactor>
</comment>
<reference evidence="3 4" key="1">
    <citation type="journal article" date="2008" name="Int. J. Syst. Evol. Microbiol.">
        <title>Neptunomonas japonica sp. nov., an Osedax japonicus symbiont-like bacterium isolated from sediment adjacent to sperm whale carcasses off Kagoshima, Japan.</title>
        <authorList>
            <person name="Miyazaki M."/>
            <person name="Nogi Y."/>
            <person name="Fujiwara Y."/>
            <person name="Kawato M."/>
            <person name="Kubokawa K."/>
            <person name="Horikoshi K."/>
        </authorList>
    </citation>
    <scope>NUCLEOTIDE SEQUENCE [LARGE SCALE GENOMIC DNA]</scope>
    <source>
        <strain evidence="3 4">JAMM 1380</strain>
    </source>
</reference>
<dbReference type="PANTHER" id="PTHR46696">
    <property type="entry name" value="P450, PUTATIVE (EUROFUNG)-RELATED"/>
    <property type="match status" value="1"/>
</dbReference>
<dbReference type="SUPFAM" id="SSF48264">
    <property type="entry name" value="Cytochrome P450"/>
    <property type="match status" value="1"/>
</dbReference>
<dbReference type="GO" id="GO:0004497">
    <property type="term" value="F:monooxygenase activity"/>
    <property type="evidence" value="ECO:0007669"/>
    <property type="project" value="InterPro"/>
</dbReference>
<comment type="similarity">
    <text evidence="2">Belongs to the cytochrome P450 family.</text>
</comment>
<dbReference type="GO" id="GO:0020037">
    <property type="term" value="F:heme binding"/>
    <property type="evidence" value="ECO:0007669"/>
    <property type="project" value="InterPro"/>
</dbReference>
<dbReference type="InterPro" id="IPR036396">
    <property type="entry name" value="Cyt_P450_sf"/>
</dbReference>
<dbReference type="RefSeq" id="WP_201349659.1">
    <property type="nucleotide sequence ID" value="NZ_AP014546.1"/>
</dbReference>
<evidence type="ECO:0000256" key="1">
    <source>
        <dbReference type="ARBA" id="ARBA00001971"/>
    </source>
</evidence>
<evidence type="ECO:0000256" key="2">
    <source>
        <dbReference type="ARBA" id="ARBA00010617"/>
    </source>
</evidence>
<dbReference type="EMBL" id="AP014546">
    <property type="protein sequence ID" value="BBB29019.1"/>
    <property type="molecule type" value="Genomic_DNA"/>
</dbReference>
<dbReference type="Proteomes" id="UP000595332">
    <property type="component" value="Chromosome"/>
</dbReference>
<keyword evidence="4" id="KW-1185">Reference proteome</keyword>
<protein>
    <submittedName>
        <fullName evidence="3">Cytochrome P450</fullName>
    </submittedName>
</protein>
<dbReference type="KEGG" id="njp:NEJAP_1062"/>
<evidence type="ECO:0000313" key="4">
    <source>
        <dbReference type="Proteomes" id="UP000595332"/>
    </source>
</evidence>
<gene>
    <name evidence="3" type="ORF">NEJAP_1062</name>
</gene>
<proteinExistence type="inferred from homology"/>
<evidence type="ECO:0000313" key="3">
    <source>
        <dbReference type="EMBL" id="BBB29019.1"/>
    </source>
</evidence>
<dbReference type="Pfam" id="PF00067">
    <property type="entry name" value="p450"/>
    <property type="match status" value="1"/>
</dbReference>
<organism evidence="3 4">
    <name type="scientific">Neptunomonas japonica JAMM 1380</name>
    <dbReference type="NCBI Taxonomy" id="1441457"/>
    <lineage>
        <taxon>Bacteria</taxon>
        <taxon>Pseudomonadati</taxon>
        <taxon>Pseudomonadota</taxon>
        <taxon>Gammaproteobacteria</taxon>
        <taxon>Oceanospirillales</taxon>
        <taxon>Oceanospirillaceae</taxon>
        <taxon>Neptunomonas</taxon>
    </lineage>
</organism>
<sequence length="417" mass="47423">MTTTDTQAKNPSQKGLVAKFLGYMIESKPDLLFGMIRNTRPNLVMPGNGPVFITRFNDVQEVLNLPDIFNVTYGPMIDPCVGPFMLGRDCTTINQRDKGIMKSLMQREDLPFIREKVASLVNEAVEHQIQNQKIEIVNTVSRWVPLKLTGEYFGFPGPDMKSMFRWSLATQLDMFHNLDNDSVIHQNNIDAGHEMKAYLHTLIPERREALQKKPEMDDILSRLLKSHFPEAIHFDDERIVANIMGTLVGGVETTSQAVVQILDQLFKRPKILEQAIKAAKTDDNHLLYQYCWEALRFNPINPFVVRRCVRDYKIARGTLRSATIKAGSLVFVSTRSAMKDGRQIPAASQFCIDRPAYHYLHMGHGMHTCLGDQLSRVQIPEIVKRILKLPNVRPSSAMDFKGGPFPESYSIEFDSID</sequence>